<keyword evidence="3" id="KW-1185">Reference proteome</keyword>
<evidence type="ECO:0000313" key="2">
    <source>
        <dbReference type="EMBL" id="GAB69726.1"/>
    </source>
</evidence>
<dbReference type="GeneID" id="14696268"/>
<dbReference type="AlphaFoldDB" id="K6UF98"/>
<evidence type="ECO:0000256" key="1">
    <source>
        <dbReference type="SAM" id="Phobius"/>
    </source>
</evidence>
<dbReference type="EMBL" id="DF157677">
    <property type="protein sequence ID" value="GAB69726.1"/>
    <property type="molecule type" value="Genomic_DNA"/>
</dbReference>
<name>K6UF98_PLACD</name>
<dbReference type="VEuPathDB" id="PlasmoDB:PCYB_004750"/>
<dbReference type="KEGG" id="pcy:PCYB_004750"/>
<proteinExistence type="predicted"/>
<gene>
    <name evidence="2" type="ORF">PCYB_004750</name>
</gene>
<evidence type="ECO:0000313" key="3">
    <source>
        <dbReference type="Proteomes" id="UP000006319"/>
    </source>
</evidence>
<feature type="transmembrane region" description="Helical" evidence="1">
    <location>
        <begin position="51"/>
        <end position="73"/>
    </location>
</feature>
<protein>
    <submittedName>
        <fullName evidence="2">CYIR protein</fullName>
    </submittedName>
</protein>
<accession>K6UF98</accession>
<keyword evidence="1" id="KW-0812">Transmembrane</keyword>
<sequence>MCSEMKYEYGNHRDCYDALEDFRNTYNEHMKNGNKYKNVDIYIPSTKGDNIIILIKIPSIIILFICFLLFIFIKL</sequence>
<organism evidence="2 3">
    <name type="scientific">Plasmodium cynomolgi (strain B)</name>
    <dbReference type="NCBI Taxonomy" id="1120755"/>
    <lineage>
        <taxon>Eukaryota</taxon>
        <taxon>Sar</taxon>
        <taxon>Alveolata</taxon>
        <taxon>Apicomplexa</taxon>
        <taxon>Aconoidasida</taxon>
        <taxon>Haemosporida</taxon>
        <taxon>Plasmodiidae</taxon>
        <taxon>Plasmodium</taxon>
        <taxon>Plasmodium (Plasmodium)</taxon>
    </lineage>
</organism>
<dbReference type="Proteomes" id="UP000006319">
    <property type="component" value="Unassembled WGS sequence"/>
</dbReference>
<keyword evidence="1" id="KW-1133">Transmembrane helix</keyword>
<keyword evidence="1" id="KW-0472">Membrane</keyword>
<reference evidence="2 3" key="1">
    <citation type="journal article" date="2012" name="Nat. Genet.">
        <title>Plasmodium cynomolgi genome sequences provide insight into Plasmodium vivax and the monkey malaria clade.</title>
        <authorList>
            <person name="Tachibana S."/>
            <person name="Sullivan S.A."/>
            <person name="Kawai S."/>
            <person name="Nakamura S."/>
            <person name="Kim H.R."/>
            <person name="Goto N."/>
            <person name="Arisue N."/>
            <person name="Palacpac N.M.Q."/>
            <person name="Honma H."/>
            <person name="Yagi M."/>
            <person name="Tougan T."/>
            <person name="Katakai Y."/>
            <person name="Kaneko O."/>
            <person name="Mita T."/>
            <person name="Kita K."/>
            <person name="Yasutomi Y."/>
            <person name="Sutton P.L."/>
            <person name="Shakhbatyan R."/>
            <person name="Horii T."/>
            <person name="Yasunaga T."/>
            <person name="Barnwell J.W."/>
            <person name="Escalante A.A."/>
            <person name="Carlton J.M."/>
            <person name="Tanabe K."/>
        </authorList>
    </citation>
    <scope>NUCLEOTIDE SEQUENCE [LARGE SCALE GENOMIC DNA]</scope>
    <source>
        <strain evidence="2 3">B</strain>
    </source>
</reference>
<dbReference type="RefSeq" id="XP_004227944.1">
    <property type="nucleotide sequence ID" value="XM_004227896.1"/>
</dbReference>